<dbReference type="EMBL" id="JBETME010000004">
    <property type="protein sequence ID" value="MES4991037.1"/>
    <property type="molecule type" value="Genomic_DNA"/>
</dbReference>
<comment type="caution">
    <text evidence="1">The sequence shown here is derived from an EMBL/GenBank/DDBJ whole genome shotgun (WGS) entry which is preliminary data.</text>
</comment>
<name>A0ABD5LM57_AGRRD</name>
<organism evidence="1 2">
    <name type="scientific">Agrobacterium radiobacter</name>
    <dbReference type="NCBI Taxonomy" id="362"/>
    <lineage>
        <taxon>Bacteria</taxon>
        <taxon>Pseudomonadati</taxon>
        <taxon>Pseudomonadota</taxon>
        <taxon>Alphaproteobacteria</taxon>
        <taxon>Hyphomicrobiales</taxon>
        <taxon>Rhizobiaceae</taxon>
        <taxon>Rhizobium/Agrobacterium group</taxon>
        <taxon>Agrobacterium</taxon>
        <taxon>Agrobacterium tumefaciens complex</taxon>
    </lineage>
</organism>
<evidence type="ECO:0000313" key="2">
    <source>
        <dbReference type="Proteomes" id="UP001438189"/>
    </source>
</evidence>
<dbReference type="SUPFAM" id="SSF46955">
    <property type="entry name" value="Putative DNA-binding domain"/>
    <property type="match status" value="1"/>
</dbReference>
<evidence type="ECO:0000313" key="1">
    <source>
        <dbReference type="EMBL" id="MES4991037.1"/>
    </source>
</evidence>
<dbReference type="InterPro" id="IPR010260">
    <property type="entry name" value="AlpA"/>
</dbReference>
<proteinExistence type="predicted"/>
<protein>
    <submittedName>
        <fullName evidence="1">AlpA family phage regulatory protein</fullName>
    </submittedName>
</protein>
<sequence length="115" mass="12943">MIIFDDKIGFYTMKDVCRITALSRSTIYRYLERKRFPEPVIFEDGGNLKFWIPDVHSWIRSNLDLLAQTVAAGRKRRGRKVLAMGGIQVLPDTARNETEGDAYTSGGGRSLADGC</sequence>
<dbReference type="RefSeq" id="WP_353574285.1">
    <property type="nucleotide sequence ID" value="NZ_JBETME010000004.1"/>
</dbReference>
<gene>
    <name evidence="1" type="ORF">ABVB70_11895</name>
</gene>
<reference evidence="1 2" key="1">
    <citation type="submission" date="2024-06" db="EMBL/GenBank/DDBJ databases">
        <title>Genome sequencing of Agrobacterium spp. from tobacco in Serbia.</title>
        <authorList>
            <person name="Ilicic R.J."/>
            <person name="Studholme D.J."/>
            <person name="Jelusic A."/>
            <person name="Barac G."/>
            <person name="Bagi F."/>
            <person name="Popovic Milovanovic T."/>
        </authorList>
    </citation>
    <scope>NUCLEOTIDE SEQUENCE [LARGE SCALE GENOMIC DNA]</scope>
    <source>
        <strain evidence="1 2">DA1</strain>
    </source>
</reference>
<dbReference type="Pfam" id="PF05930">
    <property type="entry name" value="Phage_AlpA"/>
    <property type="match status" value="1"/>
</dbReference>
<dbReference type="AlphaFoldDB" id="A0ABD5LM57"/>
<accession>A0ABD5LM57</accession>
<dbReference type="Proteomes" id="UP001438189">
    <property type="component" value="Unassembled WGS sequence"/>
</dbReference>
<dbReference type="InterPro" id="IPR009061">
    <property type="entry name" value="DNA-bd_dom_put_sf"/>
</dbReference>